<protein>
    <submittedName>
        <fullName evidence="2">Uncharacterized protein</fullName>
    </submittedName>
</protein>
<keyword evidence="1" id="KW-0472">Membrane</keyword>
<name>A0ABU6SAU7_9FABA</name>
<dbReference type="InterPro" id="IPR004158">
    <property type="entry name" value="DUF247_pln"/>
</dbReference>
<organism evidence="2 3">
    <name type="scientific">Stylosanthes scabra</name>
    <dbReference type="NCBI Taxonomy" id="79078"/>
    <lineage>
        <taxon>Eukaryota</taxon>
        <taxon>Viridiplantae</taxon>
        <taxon>Streptophyta</taxon>
        <taxon>Embryophyta</taxon>
        <taxon>Tracheophyta</taxon>
        <taxon>Spermatophyta</taxon>
        <taxon>Magnoliopsida</taxon>
        <taxon>eudicotyledons</taxon>
        <taxon>Gunneridae</taxon>
        <taxon>Pentapetalae</taxon>
        <taxon>rosids</taxon>
        <taxon>fabids</taxon>
        <taxon>Fabales</taxon>
        <taxon>Fabaceae</taxon>
        <taxon>Papilionoideae</taxon>
        <taxon>50 kb inversion clade</taxon>
        <taxon>dalbergioids sensu lato</taxon>
        <taxon>Dalbergieae</taxon>
        <taxon>Pterocarpus clade</taxon>
        <taxon>Stylosanthes</taxon>
    </lineage>
</organism>
<dbReference type="EMBL" id="JASCZI010060514">
    <property type="protein sequence ID" value="MED6133219.1"/>
    <property type="molecule type" value="Genomic_DNA"/>
</dbReference>
<reference evidence="2 3" key="1">
    <citation type="journal article" date="2023" name="Plants (Basel)">
        <title>Bridging the Gap: Combining Genomics and Transcriptomics Approaches to Understand Stylosanthes scabra, an Orphan Legume from the Brazilian Caatinga.</title>
        <authorList>
            <person name="Ferreira-Neto J.R.C."/>
            <person name="da Silva M.D."/>
            <person name="Binneck E."/>
            <person name="de Melo N.F."/>
            <person name="da Silva R.H."/>
            <person name="de Melo A.L.T.M."/>
            <person name="Pandolfi V."/>
            <person name="Bustamante F.O."/>
            <person name="Brasileiro-Vidal A.C."/>
            <person name="Benko-Iseppon A.M."/>
        </authorList>
    </citation>
    <scope>NUCLEOTIDE SEQUENCE [LARGE SCALE GENOMIC DNA]</scope>
    <source>
        <tissue evidence="2">Leaves</tissue>
    </source>
</reference>
<evidence type="ECO:0000313" key="3">
    <source>
        <dbReference type="Proteomes" id="UP001341840"/>
    </source>
</evidence>
<dbReference type="Proteomes" id="UP001341840">
    <property type="component" value="Unassembled WGS sequence"/>
</dbReference>
<proteinExistence type="predicted"/>
<sequence length="345" mass="40571">MELFLRNSERKDEPDKHKDDIMFTISWIRKAIRRDLLLLENQIPMFVLEELYKTVLLLPGGGDGDGNKKKKFPETFLKLAFDYFEVFYRHKKENSREYMIQNCEKCKHFTDLIRYTYLPGKFQKSSKVDIKPFFTTFREIKQHHIPTRTAKKLSEAGVSFEKVQNKSYLDIKFYKTPILSRLLCLGFLPFTTYLKVRLQIPQLNVNQTTECVLRNLIALEQCHAQYSDQPFLCNYVSLIDSFIHTGEDVELLVDKEVIVHELGSHKEIARLVNSLCTNVEVSSNYYGKIIEELNGHYDNGWMSNMGRLRSVYFRDPWRISSTVVGVVVFLFAIFNFLKLIRVFNP</sequence>
<dbReference type="PANTHER" id="PTHR31170:SF9">
    <property type="entry name" value="PROTEIN, PUTATIVE (DUF247)-RELATED"/>
    <property type="match status" value="1"/>
</dbReference>
<keyword evidence="3" id="KW-1185">Reference proteome</keyword>
<evidence type="ECO:0000256" key="1">
    <source>
        <dbReference type="SAM" id="Phobius"/>
    </source>
</evidence>
<dbReference type="Pfam" id="PF03140">
    <property type="entry name" value="DUF247"/>
    <property type="match status" value="1"/>
</dbReference>
<evidence type="ECO:0000313" key="2">
    <source>
        <dbReference type="EMBL" id="MED6133219.1"/>
    </source>
</evidence>
<keyword evidence="1" id="KW-1133">Transmembrane helix</keyword>
<comment type="caution">
    <text evidence="2">The sequence shown here is derived from an EMBL/GenBank/DDBJ whole genome shotgun (WGS) entry which is preliminary data.</text>
</comment>
<dbReference type="PANTHER" id="PTHR31170">
    <property type="entry name" value="BNAC04G53230D PROTEIN"/>
    <property type="match status" value="1"/>
</dbReference>
<feature type="transmembrane region" description="Helical" evidence="1">
    <location>
        <begin position="317"/>
        <end position="337"/>
    </location>
</feature>
<keyword evidence="1" id="KW-0812">Transmembrane</keyword>
<gene>
    <name evidence="2" type="ORF">PIB30_026411</name>
</gene>
<accession>A0ABU6SAU7</accession>